<name>A0A397U318_9GLOM</name>
<accession>A0A397U318</accession>
<protein>
    <submittedName>
        <fullName evidence="1">Uncharacterized protein</fullName>
    </submittedName>
</protein>
<sequence>MHIAHNCPNAPLEAQLFYFKQLSKDDEDQKSNKKRKVDLKNKEDILKYVENQELTPKRQEQLKNDMCLAFVCAGISFNVAKNKIFHAWLQDLRLGFKIPGSKTLAGRIFNKQIIRVEVKMESEIQNKNYITLGSFYDDLYFMTTVLRPIKESIVQLESRDSTLADCFIYLIKLASTIYQMPQDQHVIFRRHCVNSINRRLLEFNNDIYYLAYFLHPKFKGHGFKRGQYKKISRFAEIFRENGQNNNIRSDSEHVAEEDPNYNYDVDDLVDKVFA</sequence>
<keyword evidence="2" id="KW-1185">Reference proteome</keyword>
<dbReference type="InterPro" id="IPR012337">
    <property type="entry name" value="RNaseH-like_sf"/>
</dbReference>
<dbReference type="Proteomes" id="UP000266673">
    <property type="component" value="Unassembled WGS sequence"/>
</dbReference>
<reference evidence="1 2" key="1">
    <citation type="submission" date="2018-06" db="EMBL/GenBank/DDBJ databases">
        <title>Comparative genomics reveals the genomic features of Rhizophagus irregularis, R. cerebriforme, R. diaphanum and Gigaspora rosea, and their symbiotic lifestyle signature.</title>
        <authorList>
            <person name="Morin E."/>
            <person name="San Clemente H."/>
            <person name="Chen E.C.H."/>
            <person name="De La Providencia I."/>
            <person name="Hainaut M."/>
            <person name="Kuo A."/>
            <person name="Kohler A."/>
            <person name="Murat C."/>
            <person name="Tang N."/>
            <person name="Roy S."/>
            <person name="Loubradou J."/>
            <person name="Henrissat B."/>
            <person name="Grigoriev I.V."/>
            <person name="Corradi N."/>
            <person name="Roux C."/>
            <person name="Martin F.M."/>
        </authorList>
    </citation>
    <scope>NUCLEOTIDE SEQUENCE [LARGE SCALE GENOMIC DNA]</scope>
    <source>
        <strain evidence="1 2">DAOM 194757</strain>
    </source>
</reference>
<gene>
    <name evidence="1" type="ORF">C2G38_2148936</name>
</gene>
<proteinExistence type="predicted"/>
<comment type="caution">
    <text evidence="1">The sequence shown here is derived from an EMBL/GenBank/DDBJ whole genome shotgun (WGS) entry which is preliminary data.</text>
</comment>
<dbReference type="AlphaFoldDB" id="A0A397U318"/>
<evidence type="ECO:0000313" key="1">
    <source>
        <dbReference type="EMBL" id="RIB04622.1"/>
    </source>
</evidence>
<dbReference type="SUPFAM" id="SSF53098">
    <property type="entry name" value="Ribonuclease H-like"/>
    <property type="match status" value="1"/>
</dbReference>
<dbReference type="EMBL" id="QKWP01002145">
    <property type="protein sequence ID" value="RIB04622.1"/>
    <property type="molecule type" value="Genomic_DNA"/>
</dbReference>
<dbReference type="OrthoDB" id="2410582at2759"/>
<evidence type="ECO:0000313" key="2">
    <source>
        <dbReference type="Proteomes" id="UP000266673"/>
    </source>
</evidence>
<organism evidence="1 2">
    <name type="scientific">Gigaspora rosea</name>
    <dbReference type="NCBI Taxonomy" id="44941"/>
    <lineage>
        <taxon>Eukaryota</taxon>
        <taxon>Fungi</taxon>
        <taxon>Fungi incertae sedis</taxon>
        <taxon>Mucoromycota</taxon>
        <taxon>Glomeromycotina</taxon>
        <taxon>Glomeromycetes</taxon>
        <taxon>Diversisporales</taxon>
        <taxon>Gigasporaceae</taxon>
        <taxon>Gigaspora</taxon>
    </lineage>
</organism>